<evidence type="ECO:0000256" key="7">
    <source>
        <dbReference type="SAM" id="MobiDB-lite"/>
    </source>
</evidence>
<dbReference type="InterPro" id="IPR027417">
    <property type="entry name" value="P-loop_NTPase"/>
</dbReference>
<dbReference type="PROSITE" id="PS50893">
    <property type="entry name" value="ABC_TRANSPORTER_2"/>
    <property type="match status" value="1"/>
</dbReference>
<comment type="caution">
    <text evidence="9">The sequence shown here is derived from an EMBL/GenBank/DDBJ whole genome shotgun (WGS) entry which is preliminary data.</text>
</comment>
<dbReference type="InterPro" id="IPR003439">
    <property type="entry name" value="ABC_transporter-like_ATP-bd"/>
</dbReference>
<dbReference type="SUPFAM" id="SSF52540">
    <property type="entry name" value="P-loop containing nucleoside triphosphate hydrolases"/>
    <property type="match status" value="1"/>
</dbReference>
<dbReference type="InterPro" id="IPR003593">
    <property type="entry name" value="AAA+_ATPase"/>
</dbReference>
<dbReference type="InterPro" id="IPR017871">
    <property type="entry name" value="ABC_transporter-like_CS"/>
</dbReference>
<dbReference type="InterPro" id="IPR008995">
    <property type="entry name" value="Mo/tungstate-bd_C_term_dom"/>
</dbReference>
<dbReference type="AlphaFoldDB" id="A0A537J1L9"/>
<evidence type="ECO:0000256" key="3">
    <source>
        <dbReference type="ARBA" id="ARBA00022741"/>
    </source>
</evidence>
<organism evidence="9 10">
    <name type="scientific">Candidatus Segetimicrobium genomatis</name>
    <dbReference type="NCBI Taxonomy" id="2569760"/>
    <lineage>
        <taxon>Bacteria</taxon>
        <taxon>Bacillati</taxon>
        <taxon>Candidatus Sysuimicrobiota</taxon>
        <taxon>Candidatus Sysuimicrobiia</taxon>
        <taxon>Candidatus Sysuimicrobiales</taxon>
        <taxon>Candidatus Segetimicrobiaceae</taxon>
        <taxon>Candidatus Segetimicrobium</taxon>
    </lineage>
</organism>
<evidence type="ECO:0000259" key="8">
    <source>
        <dbReference type="PROSITE" id="PS50893"/>
    </source>
</evidence>
<feature type="region of interest" description="Disordered" evidence="7">
    <location>
        <begin position="267"/>
        <end position="293"/>
    </location>
</feature>
<dbReference type="SMART" id="SM00382">
    <property type="entry name" value="AAA"/>
    <property type="match status" value="1"/>
</dbReference>
<dbReference type="PANTHER" id="PTHR43875:SF15">
    <property type="entry name" value="TREHALOSE IMPORT ATP-BINDING PROTEIN SUGC"/>
    <property type="match status" value="1"/>
</dbReference>
<keyword evidence="6" id="KW-0472">Membrane</keyword>
<dbReference type="InterPro" id="IPR047641">
    <property type="entry name" value="ABC_transpr_MalK/UgpC-like"/>
</dbReference>
<dbReference type="FunFam" id="3.40.50.300:FF:000042">
    <property type="entry name" value="Maltose/maltodextrin ABC transporter, ATP-binding protein"/>
    <property type="match status" value="1"/>
</dbReference>
<accession>A0A537J1L9</accession>
<protein>
    <submittedName>
        <fullName evidence="9">ABC transporter ATP-binding protein</fullName>
    </submittedName>
</protein>
<dbReference type="Gene3D" id="2.40.50.140">
    <property type="entry name" value="Nucleic acid-binding proteins"/>
    <property type="match status" value="1"/>
</dbReference>
<keyword evidence="5" id="KW-1278">Translocase</keyword>
<evidence type="ECO:0000256" key="1">
    <source>
        <dbReference type="ARBA" id="ARBA00022448"/>
    </source>
</evidence>
<dbReference type="SUPFAM" id="SSF50331">
    <property type="entry name" value="MOP-like"/>
    <property type="match status" value="1"/>
</dbReference>
<dbReference type="Pfam" id="PF00005">
    <property type="entry name" value="ABC_tran"/>
    <property type="match status" value="1"/>
</dbReference>
<dbReference type="GO" id="GO:0140359">
    <property type="term" value="F:ABC-type transporter activity"/>
    <property type="evidence" value="ECO:0007669"/>
    <property type="project" value="InterPro"/>
</dbReference>
<dbReference type="InterPro" id="IPR012340">
    <property type="entry name" value="NA-bd_OB-fold"/>
</dbReference>
<dbReference type="Gene3D" id="2.40.50.100">
    <property type="match status" value="1"/>
</dbReference>
<gene>
    <name evidence="9" type="ORF">E6H05_02625</name>
</gene>
<dbReference type="PROSITE" id="PS00211">
    <property type="entry name" value="ABC_TRANSPORTER_1"/>
    <property type="match status" value="1"/>
</dbReference>
<dbReference type="CDD" id="cd03301">
    <property type="entry name" value="ABC_MalK_N"/>
    <property type="match status" value="1"/>
</dbReference>
<name>A0A537J1L9_9BACT</name>
<dbReference type="InterPro" id="IPR015855">
    <property type="entry name" value="ABC_transpr_MalK-like"/>
</dbReference>
<keyword evidence="4 9" id="KW-0067">ATP-binding</keyword>
<dbReference type="PANTHER" id="PTHR43875">
    <property type="entry name" value="MALTODEXTRIN IMPORT ATP-BINDING PROTEIN MSMX"/>
    <property type="match status" value="1"/>
</dbReference>
<keyword evidence="2" id="KW-1003">Cell membrane</keyword>
<dbReference type="GO" id="GO:0005524">
    <property type="term" value="F:ATP binding"/>
    <property type="evidence" value="ECO:0007669"/>
    <property type="project" value="UniProtKB-KW"/>
</dbReference>
<dbReference type="GO" id="GO:0055052">
    <property type="term" value="C:ATP-binding cassette (ABC) transporter complex, substrate-binding subunit-containing"/>
    <property type="evidence" value="ECO:0007669"/>
    <property type="project" value="TreeGrafter"/>
</dbReference>
<dbReference type="Proteomes" id="UP000318834">
    <property type="component" value="Unassembled WGS sequence"/>
</dbReference>
<dbReference type="GO" id="GO:0016887">
    <property type="term" value="F:ATP hydrolysis activity"/>
    <property type="evidence" value="ECO:0007669"/>
    <property type="project" value="InterPro"/>
</dbReference>
<evidence type="ECO:0000256" key="6">
    <source>
        <dbReference type="ARBA" id="ARBA00023136"/>
    </source>
</evidence>
<evidence type="ECO:0000256" key="4">
    <source>
        <dbReference type="ARBA" id="ARBA00022840"/>
    </source>
</evidence>
<keyword evidence="1" id="KW-0813">Transport</keyword>
<feature type="domain" description="ABC transporter" evidence="8">
    <location>
        <begin position="4"/>
        <end position="234"/>
    </location>
</feature>
<dbReference type="Gene3D" id="3.40.50.300">
    <property type="entry name" value="P-loop containing nucleotide triphosphate hydrolases"/>
    <property type="match status" value="1"/>
</dbReference>
<reference evidence="9 10" key="1">
    <citation type="journal article" date="2019" name="Nat. Microbiol.">
        <title>Mediterranean grassland soil C-N compound turnover is dependent on rainfall and depth, and is mediated by genomically divergent microorganisms.</title>
        <authorList>
            <person name="Diamond S."/>
            <person name="Andeer P.F."/>
            <person name="Li Z."/>
            <person name="Crits-Christoph A."/>
            <person name="Burstein D."/>
            <person name="Anantharaman K."/>
            <person name="Lane K.R."/>
            <person name="Thomas B.C."/>
            <person name="Pan C."/>
            <person name="Northen T.R."/>
            <person name="Banfield J.F."/>
        </authorList>
    </citation>
    <scope>NUCLEOTIDE SEQUENCE [LARGE SCALE GENOMIC DNA]</scope>
    <source>
        <strain evidence="9">NP_8</strain>
    </source>
</reference>
<evidence type="ECO:0000256" key="5">
    <source>
        <dbReference type="ARBA" id="ARBA00022967"/>
    </source>
</evidence>
<evidence type="ECO:0000313" key="10">
    <source>
        <dbReference type="Proteomes" id="UP000318834"/>
    </source>
</evidence>
<sequence>MAEIALINLRKTYGHVLAIKDLSLQIQDGEFLVLLGPSGCGKTTTLRAIAGLEMLDRGRIVIGGRDVTQLPPGKRGIAMVFQSYAVFPHMSVYDNIVFGLRMRGMPADEQRRRAQEAAELLEIASLLDRYPAQLSGGQRQRVAVARAMVIRPDVLLMDEPLSNLDALLRLHMRAELKRLHRELRATTVYVTHDQVEALSLGDRIAVLKDGEIVQCDSPGRIYDTPANRFVGGFIGNPPMNFLSGELRTADSALAVIVAGVAVPLAPDHPTSSTGASREVSAPGGTGLAGSLRPGPGRLSAGTVMLGIRPEYIEVVMSSVPDGIPAEVVVLEPAGPNQLLTARVGREAVKVTVATDLVLLPAQRVWLRMSPSRIRLMDATTGRALV</sequence>
<dbReference type="EMBL" id="VBAP01000009">
    <property type="protein sequence ID" value="TMI76916.1"/>
    <property type="molecule type" value="Genomic_DNA"/>
</dbReference>
<proteinExistence type="predicted"/>
<evidence type="ECO:0000313" key="9">
    <source>
        <dbReference type="EMBL" id="TMI76916.1"/>
    </source>
</evidence>
<keyword evidence="3" id="KW-0547">Nucleotide-binding</keyword>
<dbReference type="GO" id="GO:0008643">
    <property type="term" value="P:carbohydrate transport"/>
    <property type="evidence" value="ECO:0007669"/>
    <property type="project" value="InterPro"/>
</dbReference>
<evidence type="ECO:0000256" key="2">
    <source>
        <dbReference type="ARBA" id="ARBA00022475"/>
    </source>
</evidence>